<keyword evidence="1" id="KW-1133">Transmembrane helix</keyword>
<feature type="transmembrane region" description="Helical" evidence="1">
    <location>
        <begin position="87"/>
        <end position="109"/>
    </location>
</feature>
<dbReference type="AlphaFoldDB" id="A0A538UE66"/>
<feature type="transmembrane region" description="Helical" evidence="1">
    <location>
        <begin position="141"/>
        <end position="161"/>
    </location>
</feature>
<organism evidence="2 3">
    <name type="scientific">Eiseniibacteriota bacterium</name>
    <dbReference type="NCBI Taxonomy" id="2212470"/>
    <lineage>
        <taxon>Bacteria</taxon>
        <taxon>Candidatus Eiseniibacteriota</taxon>
    </lineage>
</organism>
<evidence type="ECO:0000313" key="3">
    <source>
        <dbReference type="Proteomes" id="UP000319771"/>
    </source>
</evidence>
<name>A0A538UE66_UNCEI</name>
<dbReference type="Proteomes" id="UP000319771">
    <property type="component" value="Unassembled WGS sequence"/>
</dbReference>
<evidence type="ECO:0000256" key="1">
    <source>
        <dbReference type="SAM" id="Phobius"/>
    </source>
</evidence>
<dbReference type="EMBL" id="VBPB01000008">
    <property type="protein sequence ID" value="TMQ74192.1"/>
    <property type="molecule type" value="Genomic_DNA"/>
</dbReference>
<feature type="transmembrane region" description="Helical" evidence="1">
    <location>
        <begin position="52"/>
        <end position="75"/>
    </location>
</feature>
<keyword evidence="1" id="KW-0472">Membrane</keyword>
<keyword evidence="1" id="KW-0812">Transmembrane</keyword>
<feature type="transmembrane region" description="Helical" evidence="1">
    <location>
        <begin position="202"/>
        <end position="220"/>
    </location>
</feature>
<dbReference type="Pfam" id="PF14329">
    <property type="entry name" value="DUF4386"/>
    <property type="match status" value="1"/>
</dbReference>
<comment type="caution">
    <text evidence="2">The sequence shown here is derived from an EMBL/GenBank/DDBJ whole genome shotgun (WGS) entry which is preliminary data.</text>
</comment>
<feature type="transmembrane region" description="Helical" evidence="1">
    <location>
        <begin position="258"/>
        <end position="278"/>
    </location>
</feature>
<feature type="transmembrane region" description="Helical" evidence="1">
    <location>
        <begin position="232"/>
        <end position="252"/>
    </location>
</feature>
<feature type="transmembrane region" description="Helical" evidence="1">
    <location>
        <begin position="173"/>
        <end position="196"/>
    </location>
</feature>
<feature type="transmembrane region" description="Helical" evidence="1">
    <location>
        <begin position="12"/>
        <end position="29"/>
    </location>
</feature>
<gene>
    <name evidence="2" type="ORF">E6K81_00935</name>
</gene>
<dbReference type="InterPro" id="IPR025495">
    <property type="entry name" value="DUF4386"/>
</dbReference>
<proteinExistence type="predicted"/>
<evidence type="ECO:0000313" key="2">
    <source>
        <dbReference type="EMBL" id="TMQ74192.1"/>
    </source>
</evidence>
<protein>
    <submittedName>
        <fullName evidence="2">DUF4386 domain-containing protein</fullName>
    </submittedName>
</protein>
<reference evidence="2 3" key="1">
    <citation type="journal article" date="2019" name="Nat. Microbiol.">
        <title>Mediterranean grassland soil C-N compound turnover is dependent on rainfall and depth, and is mediated by genomically divergent microorganisms.</title>
        <authorList>
            <person name="Diamond S."/>
            <person name="Andeer P.F."/>
            <person name="Li Z."/>
            <person name="Crits-Christoph A."/>
            <person name="Burstein D."/>
            <person name="Anantharaman K."/>
            <person name="Lane K.R."/>
            <person name="Thomas B.C."/>
            <person name="Pan C."/>
            <person name="Northen T.R."/>
            <person name="Banfield J.F."/>
        </authorList>
    </citation>
    <scope>NUCLEOTIDE SEQUENCE [LARGE SCALE GENOMIC DNA]</scope>
    <source>
        <strain evidence="2">WS_11</strain>
    </source>
</reference>
<sequence length="288" mass="31134">MHPTRSLARRAGLLYVLASSTAPFCYLYVPDALIVKADALATADRVRASEGLLRAAIVGELYCATLLVFAALALYQLFKGVHRRTATLMAVMMLVSVPISYVNALSHIAPLVLLKSPAIASVLGPGQVAAQVTLFLRLHNYGLVINQVFWGLWLFPIGSLVMRSGFIPRWLGVPLFFAGAGYVLNSLGMLVLPPALRWITDNLQLLGVGELPFFTFYLLIWGTRGSAVDRLAALLALMSFAISIGAVGLLMLHRIDATQYGTLVLASLAVVVALVLRWRSQASAEART</sequence>
<accession>A0A538UE66</accession>